<dbReference type="AlphaFoldDB" id="A0A0B2A3K6"/>
<comment type="caution">
    <text evidence="1">The sequence shown here is derived from an EMBL/GenBank/DDBJ whole genome shotgun (WGS) entry which is preliminary data.</text>
</comment>
<reference evidence="1 2" key="1">
    <citation type="submission" date="2014-11" db="EMBL/GenBank/DDBJ databases">
        <title>Genome sequence of Microbacterium mangrovi MUSC 115(T).</title>
        <authorList>
            <person name="Lee L.-H."/>
        </authorList>
    </citation>
    <scope>NUCLEOTIDE SEQUENCE [LARGE SCALE GENOMIC DNA]</scope>
    <source>
        <strain evidence="1 2">MUSC 115</strain>
    </source>
</reference>
<name>A0A0B2A3K6_9MICO</name>
<evidence type="ECO:0000313" key="1">
    <source>
        <dbReference type="EMBL" id="KHK96354.1"/>
    </source>
</evidence>
<dbReference type="Proteomes" id="UP000031030">
    <property type="component" value="Unassembled WGS sequence"/>
</dbReference>
<protein>
    <submittedName>
        <fullName evidence="1">Uncharacterized protein</fullName>
    </submittedName>
</protein>
<keyword evidence="2" id="KW-1185">Reference proteome</keyword>
<dbReference type="OrthoDB" id="4909190at2"/>
<accession>A0A0B2A3K6</accession>
<evidence type="ECO:0000313" key="2">
    <source>
        <dbReference type="Proteomes" id="UP000031030"/>
    </source>
</evidence>
<organism evidence="1 2">
    <name type="scientific">Microbacterium mangrovi</name>
    <dbReference type="NCBI Taxonomy" id="1348253"/>
    <lineage>
        <taxon>Bacteria</taxon>
        <taxon>Bacillati</taxon>
        <taxon>Actinomycetota</taxon>
        <taxon>Actinomycetes</taxon>
        <taxon>Micrococcales</taxon>
        <taxon>Microbacteriaceae</taxon>
        <taxon>Microbacterium</taxon>
    </lineage>
</organism>
<dbReference type="EMBL" id="JTDK01000015">
    <property type="protein sequence ID" value="KHK96354.1"/>
    <property type="molecule type" value="Genomic_DNA"/>
</dbReference>
<sequence length="321" mass="33820">MNDDADHTMAVQAPPGAAGAAAERLRIWLEGERADPSAVDVFVEPDAPIDAVKQLPAGDVGWVFAEQGQAEALAGTGTRVVPYTGRLDLLGGEVALAADVLVQTESYATAAYVAISVPTAFSVADEVDLSALRIDAEVALTEGRFPDHLTTPIVTVVDERALLVPILPPLPHVARLLVRADGEVLDGPLGAQTGPDLGRAAPQRAGRDAVSLARFLGAAKVIRALRSRFGTEVEIADFGPQRRIPARERDDSVFVASAAGQAYVVDLATRRVSRVPSPIAELVEHMFSTSRGAGFDASERSVLERLGLQRYDVPAPIGAAE</sequence>
<proteinExistence type="predicted"/>
<gene>
    <name evidence="1" type="ORF">LK09_15300</name>
</gene>
<dbReference type="RefSeq" id="WP_039401369.1">
    <property type="nucleotide sequence ID" value="NZ_JTDK01000015.1"/>
</dbReference>